<feature type="compositionally biased region" description="Acidic residues" evidence="1">
    <location>
        <begin position="304"/>
        <end position="314"/>
    </location>
</feature>
<name>T0QW42_SAPDV</name>
<evidence type="ECO:0000256" key="1">
    <source>
        <dbReference type="SAM" id="MobiDB-lite"/>
    </source>
</evidence>
<dbReference type="SMART" id="SM00240">
    <property type="entry name" value="FHA"/>
    <property type="match status" value="1"/>
</dbReference>
<feature type="region of interest" description="Disordered" evidence="1">
    <location>
        <begin position="350"/>
        <end position="394"/>
    </location>
</feature>
<evidence type="ECO:0000259" key="2">
    <source>
        <dbReference type="PROSITE" id="PS50006"/>
    </source>
</evidence>
<dbReference type="PROSITE" id="PS50006">
    <property type="entry name" value="FHA_DOMAIN"/>
    <property type="match status" value="1"/>
</dbReference>
<dbReference type="SUPFAM" id="SSF49879">
    <property type="entry name" value="SMAD/FHA domain"/>
    <property type="match status" value="1"/>
</dbReference>
<dbReference type="Pfam" id="PF09066">
    <property type="entry name" value="B2-adapt-app_C"/>
    <property type="match status" value="2"/>
</dbReference>
<reference evidence="3 4" key="1">
    <citation type="submission" date="2012-04" db="EMBL/GenBank/DDBJ databases">
        <title>The Genome Sequence of Saprolegnia declina VS20.</title>
        <authorList>
            <consortium name="The Broad Institute Genome Sequencing Platform"/>
            <person name="Russ C."/>
            <person name="Nusbaum C."/>
            <person name="Tyler B."/>
            <person name="van West P."/>
            <person name="Dieguez-Uribeondo J."/>
            <person name="de Bruijn I."/>
            <person name="Tripathy S."/>
            <person name="Jiang R."/>
            <person name="Young S.K."/>
            <person name="Zeng Q."/>
            <person name="Gargeya S."/>
            <person name="Fitzgerald M."/>
            <person name="Haas B."/>
            <person name="Abouelleil A."/>
            <person name="Alvarado L."/>
            <person name="Arachchi H.M."/>
            <person name="Berlin A."/>
            <person name="Chapman S.B."/>
            <person name="Goldberg J."/>
            <person name="Griggs A."/>
            <person name="Gujja S."/>
            <person name="Hansen M."/>
            <person name="Howarth C."/>
            <person name="Imamovic A."/>
            <person name="Larimer J."/>
            <person name="McCowen C."/>
            <person name="Montmayeur A."/>
            <person name="Murphy C."/>
            <person name="Neiman D."/>
            <person name="Pearson M."/>
            <person name="Priest M."/>
            <person name="Roberts A."/>
            <person name="Saif S."/>
            <person name="Shea T."/>
            <person name="Sisk P."/>
            <person name="Sykes S."/>
            <person name="Wortman J."/>
            <person name="Nusbaum C."/>
            <person name="Birren B."/>
        </authorList>
    </citation>
    <scope>NUCLEOTIDE SEQUENCE [LARGE SCALE GENOMIC DNA]</scope>
    <source>
        <strain evidence="3 4">VS20</strain>
    </source>
</reference>
<proteinExistence type="predicted"/>
<dbReference type="InterPro" id="IPR012295">
    <property type="entry name" value="TBP_dom_sf"/>
</dbReference>
<feature type="region of interest" description="Disordered" evidence="1">
    <location>
        <begin position="443"/>
        <end position="476"/>
    </location>
</feature>
<evidence type="ECO:0000313" key="3">
    <source>
        <dbReference type="EMBL" id="EQC42434.1"/>
    </source>
</evidence>
<dbReference type="Pfam" id="PF00498">
    <property type="entry name" value="FHA"/>
    <property type="match status" value="1"/>
</dbReference>
<gene>
    <name evidence="3" type="ORF">SDRG_00169</name>
</gene>
<dbReference type="RefSeq" id="XP_008603857.1">
    <property type="nucleotide sequence ID" value="XM_008605635.1"/>
</dbReference>
<dbReference type="GO" id="GO:0006886">
    <property type="term" value="P:intracellular protein transport"/>
    <property type="evidence" value="ECO:0007669"/>
    <property type="project" value="InterPro"/>
</dbReference>
<feature type="domain" description="FHA" evidence="2">
    <location>
        <begin position="71"/>
        <end position="122"/>
    </location>
</feature>
<dbReference type="GeneID" id="19940896"/>
<feature type="compositionally biased region" description="Acidic residues" evidence="1">
    <location>
        <begin position="446"/>
        <end position="475"/>
    </location>
</feature>
<dbReference type="OrthoDB" id="444265at2759"/>
<dbReference type="InterPro" id="IPR015151">
    <property type="entry name" value="B-adaptin_app_sub_C"/>
</dbReference>
<feature type="compositionally biased region" description="Acidic residues" evidence="1">
    <location>
        <begin position="372"/>
        <end position="381"/>
    </location>
</feature>
<dbReference type="AlphaFoldDB" id="T0QW42"/>
<dbReference type="OMA" id="PDWACMP"/>
<dbReference type="FunFam" id="2.60.200.20:FF:000019">
    <property type="entry name" value="Nuclear inhibitor of protein phosphatase"/>
    <property type="match status" value="1"/>
</dbReference>
<sequence>MALESKATMDDDVAATPAGGLHGSTISTYATTFQPPEWAVYPTEKTITARFEVLRMNKSVGTHELGGRQVTVFGREQNGCDFVLANPSVSRKHATVIHCAKGGVYIVDLMSRHGTFVGKTKIPPHDPYLLHDGDVVTFGQSCRTYVLKGIDPTGLSQAVKKPWRLKSLLVPRFGTGSSSSHPPPAKKPTRKYNDICIKMVNKICSGSFSTERGEEFANEVSELDDDLVDDVAGLLVEKVTRQYANATLVILALLEAHVGLHAFENNLTPIVQVSQSNLDARKILQVVAEARIESTSRMDTPNPSDDDDDDDDYRNDDYAPPDVSYAPPPIPYAPPASMYAPPAAPVFAPPPAMERAPTSPPRAHAPLPGTYNDDDDEEEKAEEMTSPMPDQSRQRVLSNEGKRLFAQATHSPLAAASGFSFITPSSPSPVAAVSAFGFITASAAPDNDDEAEYDDHEHDYEDDEKDEEYEDEEDSYAPVEIPEGFLSERSTMDPQDFSNLWQCATVSEEWDEDLSPEYDADLLERCLWGLHVTLLSTSVVGGSQTFLYHAEQMSNGTIFLVEVVANETLGELSATFKWIELGLLYDDGHLVFIQLFKECLEPCYMPNHPRTPYLRVLERPPVPAPSPVASVHETTTTTAHISAPTDVYANNDDEVEDDGDDMMEEELLIEDTASFEAALSTIPELDPSTFEALWRDALDLDTIADTVDRDLPPAAEVIAQFHARRVFCIAFGAVPNVGDKFFFYAQTAASQCLYFMELTLERDSTNVTAVCKYAPTTTHPVQEDIAIWFIGLVEEILVELE</sequence>
<evidence type="ECO:0000313" key="4">
    <source>
        <dbReference type="Proteomes" id="UP000030762"/>
    </source>
</evidence>
<dbReference type="GO" id="GO:0016192">
    <property type="term" value="P:vesicle-mediated transport"/>
    <property type="evidence" value="ECO:0007669"/>
    <property type="project" value="InterPro"/>
</dbReference>
<dbReference type="InParanoid" id="T0QW42"/>
<dbReference type="InterPro" id="IPR008984">
    <property type="entry name" value="SMAD_FHA_dom_sf"/>
</dbReference>
<accession>T0QW42</accession>
<dbReference type="VEuPathDB" id="FungiDB:SDRG_00169"/>
<dbReference type="Gene3D" id="2.60.200.20">
    <property type="match status" value="1"/>
</dbReference>
<organism evidence="3 4">
    <name type="scientific">Saprolegnia diclina (strain VS20)</name>
    <dbReference type="NCBI Taxonomy" id="1156394"/>
    <lineage>
        <taxon>Eukaryota</taxon>
        <taxon>Sar</taxon>
        <taxon>Stramenopiles</taxon>
        <taxon>Oomycota</taxon>
        <taxon>Saprolegniomycetes</taxon>
        <taxon>Saprolegniales</taxon>
        <taxon>Saprolegniaceae</taxon>
        <taxon>Saprolegnia</taxon>
    </lineage>
</organism>
<protein>
    <recommendedName>
        <fullName evidence="2">FHA domain-containing protein</fullName>
    </recommendedName>
</protein>
<dbReference type="InterPro" id="IPR000253">
    <property type="entry name" value="FHA_dom"/>
</dbReference>
<dbReference type="InterPro" id="IPR050923">
    <property type="entry name" value="Cell_Proc_Reg/RNA_Proc"/>
</dbReference>
<dbReference type="EMBL" id="JH767132">
    <property type="protein sequence ID" value="EQC42434.1"/>
    <property type="molecule type" value="Genomic_DNA"/>
</dbReference>
<feature type="region of interest" description="Disordered" evidence="1">
    <location>
        <begin position="294"/>
        <end position="330"/>
    </location>
</feature>
<dbReference type="Proteomes" id="UP000030762">
    <property type="component" value="Unassembled WGS sequence"/>
</dbReference>
<dbReference type="eggNOG" id="KOG1881">
    <property type="taxonomic scope" value="Eukaryota"/>
</dbReference>
<dbReference type="GO" id="GO:0030131">
    <property type="term" value="C:clathrin adaptor complex"/>
    <property type="evidence" value="ECO:0007669"/>
    <property type="project" value="InterPro"/>
</dbReference>
<dbReference type="SMART" id="SM01020">
    <property type="entry name" value="B2-adapt-app_C"/>
    <property type="match status" value="2"/>
</dbReference>
<dbReference type="Gene3D" id="3.30.310.10">
    <property type="entry name" value="TATA-Binding Protein"/>
    <property type="match status" value="2"/>
</dbReference>
<keyword evidence="4" id="KW-1185">Reference proteome</keyword>
<dbReference type="PANTHER" id="PTHR23308">
    <property type="entry name" value="NUCLEAR INHIBITOR OF PROTEIN PHOSPHATASE-1"/>
    <property type="match status" value="1"/>
</dbReference>